<protein>
    <recommendedName>
        <fullName evidence="4">ZIP family metal transporter</fullName>
    </recommendedName>
</protein>
<feature type="transmembrane region" description="Helical" evidence="1">
    <location>
        <begin position="12"/>
        <end position="41"/>
    </location>
</feature>
<dbReference type="EMBL" id="PEUE01000051">
    <property type="protein sequence ID" value="PIV38424.1"/>
    <property type="molecule type" value="Genomic_DNA"/>
</dbReference>
<evidence type="ECO:0000256" key="1">
    <source>
        <dbReference type="SAM" id="Phobius"/>
    </source>
</evidence>
<gene>
    <name evidence="2" type="ORF">COS30_02205</name>
</gene>
<organism evidence="2 3">
    <name type="scientific">Candidatus Portnoybacteria bacterium CG02_land_8_20_14_3_00_45_8</name>
    <dbReference type="NCBI Taxonomy" id="1974807"/>
    <lineage>
        <taxon>Bacteria</taxon>
        <taxon>Candidatus Portnoyibacteriota</taxon>
    </lineage>
</organism>
<name>A0A2M7D5Z7_9BACT</name>
<evidence type="ECO:0008006" key="4">
    <source>
        <dbReference type="Google" id="ProtNLM"/>
    </source>
</evidence>
<feature type="transmembrane region" description="Helical" evidence="1">
    <location>
        <begin position="53"/>
        <end position="71"/>
    </location>
</feature>
<keyword evidence="1" id="KW-0472">Membrane</keyword>
<keyword evidence="1" id="KW-1133">Transmembrane helix</keyword>
<keyword evidence="1" id="KW-0812">Transmembrane</keyword>
<evidence type="ECO:0000313" key="3">
    <source>
        <dbReference type="Proteomes" id="UP000229247"/>
    </source>
</evidence>
<proteinExistence type="predicted"/>
<sequence>MVAAMTPIGALLAYYFVYRLAGETLGWLLAVAAGSFIYIGASDLVPATHKEHNWLNVVLMLAGVVFVWLLGRWI</sequence>
<evidence type="ECO:0000313" key="2">
    <source>
        <dbReference type="EMBL" id="PIV38424.1"/>
    </source>
</evidence>
<reference evidence="3" key="1">
    <citation type="submission" date="2017-09" db="EMBL/GenBank/DDBJ databases">
        <title>Depth-based differentiation of microbial function through sediment-hosted aquifers and enrichment of novel symbionts in the deep terrestrial subsurface.</title>
        <authorList>
            <person name="Probst A.J."/>
            <person name="Ladd B."/>
            <person name="Jarett J.K."/>
            <person name="Geller-Mcgrath D.E."/>
            <person name="Sieber C.M.K."/>
            <person name="Emerson J.B."/>
            <person name="Anantharaman K."/>
            <person name="Thomas B.C."/>
            <person name="Malmstrom R."/>
            <person name="Stieglmeier M."/>
            <person name="Klingl A."/>
            <person name="Woyke T."/>
            <person name="Ryan C.M."/>
            <person name="Banfield J.F."/>
        </authorList>
    </citation>
    <scope>NUCLEOTIDE SEQUENCE [LARGE SCALE GENOMIC DNA]</scope>
</reference>
<accession>A0A2M7D5Z7</accession>
<comment type="caution">
    <text evidence="2">The sequence shown here is derived from an EMBL/GenBank/DDBJ whole genome shotgun (WGS) entry which is preliminary data.</text>
</comment>
<dbReference type="Proteomes" id="UP000229247">
    <property type="component" value="Unassembled WGS sequence"/>
</dbReference>
<dbReference type="AlphaFoldDB" id="A0A2M7D5Z7"/>